<keyword evidence="9" id="KW-1185">Reference proteome</keyword>
<dbReference type="Pfam" id="PF01284">
    <property type="entry name" value="MARVEL"/>
    <property type="match status" value="1"/>
</dbReference>
<dbReference type="GO" id="GO:0016020">
    <property type="term" value="C:membrane"/>
    <property type="evidence" value="ECO:0007669"/>
    <property type="project" value="UniProtKB-SubCell"/>
</dbReference>
<feature type="transmembrane region" description="Helical" evidence="6">
    <location>
        <begin position="86"/>
        <end position="105"/>
    </location>
</feature>
<proteinExistence type="predicted"/>
<evidence type="ECO:0000313" key="9">
    <source>
        <dbReference type="Proteomes" id="UP000314980"/>
    </source>
</evidence>
<dbReference type="PROSITE" id="PS51225">
    <property type="entry name" value="MARVEL"/>
    <property type="match status" value="1"/>
</dbReference>
<organism evidence="8 9">
    <name type="scientific">Lates calcarifer</name>
    <name type="common">Barramundi</name>
    <name type="synonym">Holocentrus calcarifer</name>
    <dbReference type="NCBI Taxonomy" id="8187"/>
    <lineage>
        <taxon>Eukaryota</taxon>
        <taxon>Metazoa</taxon>
        <taxon>Chordata</taxon>
        <taxon>Craniata</taxon>
        <taxon>Vertebrata</taxon>
        <taxon>Euteleostomi</taxon>
        <taxon>Actinopterygii</taxon>
        <taxon>Neopterygii</taxon>
        <taxon>Teleostei</taxon>
        <taxon>Neoteleostei</taxon>
        <taxon>Acanthomorphata</taxon>
        <taxon>Carangaria</taxon>
        <taxon>Carangaria incertae sedis</taxon>
        <taxon>Centropomidae</taxon>
        <taxon>Lates</taxon>
    </lineage>
</organism>
<dbReference type="PANTHER" id="PTHR22776:SF25">
    <property type="entry name" value="CKLF-LIKE MARVEL TRANSMEMBRANE DOMAIN-CONTAINING PROTEIN 6"/>
    <property type="match status" value="1"/>
</dbReference>
<dbReference type="Proteomes" id="UP000314980">
    <property type="component" value="Unassembled WGS sequence"/>
</dbReference>
<feature type="domain" description="MARVEL" evidence="7">
    <location>
        <begin position="19"/>
        <end position="131"/>
    </location>
</feature>
<comment type="subcellular location">
    <subcellularLocation>
        <location evidence="1">Membrane</location>
        <topology evidence="1">Multi-pass membrane protein</topology>
    </subcellularLocation>
</comment>
<feature type="transmembrane region" description="Helical" evidence="6">
    <location>
        <begin position="56"/>
        <end position="74"/>
    </location>
</feature>
<reference evidence="8" key="2">
    <citation type="submission" date="2025-08" db="UniProtKB">
        <authorList>
            <consortium name="Ensembl"/>
        </authorList>
    </citation>
    <scope>IDENTIFICATION</scope>
</reference>
<reference evidence="9" key="1">
    <citation type="submission" date="2015-09" db="EMBL/GenBank/DDBJ databases">
        <authorList>
            <person name="Sai Rama Sridatta P."/>
        </authorList>
    </citation>
    <scope>NUCLEOTIDE SEQUENCE [LARGE SCALE GENOMIC DNA]</scope>
</reference>
<keyword evidence="4 5" id="KW-0472">Membrane</keyword>
<evidence type="ECO:0000256" key="5">
    <source>
        <dbReference type="PROSITE-ProRule" id="PRU00581"/>
    </source>
</evidence>
<dbReference type="PANTHER" id="PTHR22776">
    <property type="entry name" value="MARVEL-CONTAINING POTENTIAL LIPID RAFT-ASSOCIATED PROTEIN"/>
    <property type="match status" value="1"/>
</dbReference>
<dbReference type="AlphaFoldDB" id="A0A4W6G524"/>
<dbReference type="GeneTree" id="ENSGT00940000157911"/>
<protein>
    <recommendedName>
        <fullName evidence="7">MARVEL domain-containing protein</fullName>
    </recommendedName>
</protein>
<name>A0A4W6G524_LATCA</name>
<evidence type="ECO:0000256" key="2">
    <source>
        <dbReference type="ARBA" id="ARBA00022692"/>
    </source>
</evidence>
<gene>
    <name evidence="8" type="primary">LOC108892939</name>
</gene>
<dbReference type="InterPro" id="IPR008253">
    <property type="entry name" value="Marvel"/>
</dbReference>
<evidence type="ECO:0000256" key="3">
    <source>
        <dbReference type="ARBA" id="ARBA00022989"/>
    </source>
</evidence>
<keyword evidence="2 5" id="KW-0812">Transmembrane</keyword>
<evidence type="ECO:0000313" key="8">
    <source>
        <dbReference type="Ensembl" id="ENSLCAP00010058680.1"/>
    </source>
</evidence>
<dbReference type="Ensembl" id="ENSLCAT00010060282.1">
    <property type="protein sequence ID" value="ENSLCAP00010058680.1"/>
    <property type="gene ID" value="ENSLCAG00010027365.1"/>
</dbReference>
<reference evidence="8" key="3">
    <citation type="submission" date="2025-09" db="UniProtKB">
        <authorList>
            <consortium name="Ensembl"/>
        </authorList>
    </citation>
    <scope>IDENTIFICATION</scope>
</reference>
<evidence type="ECO:0000259" key="7">
    <source>
        <dbReference type="PROSITE" id="PS51225"/>
    </source>
</evidence>
<sequence length="131" mass="14901">MSVSQSLLLLDWRSGSGSDQFQLKQLLSFVAFILEEVVSSCISCTALYFFEFVSCTAFLFTLLLLVLLSTTLHTRVGITCWPSLDFYYTAAITLLFFISSIVFAANNNGNVVWLYPEPFLKICQRPRQKQF</sequence>
<evidence type="ECO:0000256" key="6">
    <source>
        <dbReference type="SAM" id="Phobius"/>
    </source>
</evidence>
<dbReference type="InterPro" id="IPR050578">
    <property type="entry name" value="MARVEL-CKLF_proteins"/>
</dbReference>
<accession>A0A4W6G524</accession>
<evidence type="ECO:0000256" key="1">
    <source>
        <dbReference type="ARBA" id="ARBA00004141"/>
    </source>
</evidence>
<evidence type="ECO:0000256" key="4">
    <source>
        <dbReference type="ARBA" id="ARBA00023136"/>
    </source>
</evidence>
<keyword evidence="3 6" id="KW-1133">Transmembrane helix</keyword>